<evidence type="ECO:0000313" key="3">
    <source>
        <dbReference type="Proteomes" id="UP000510655"/>
    </source>
</evidence>
<evidence type="ECO:0000313" key="2">
    <source>
        <dbReference type="EMBL" id="QLF82808.1"/>
    </source>
</evidence>
<keyword evidence="1" id="KW-1133">Transmembrane helix</keyword>
<dbReference type="KEGG" id="vg:64947683"/>
<keyword evidence="1" id="KW-0812">Transmembrane</keyword>
<dbReference type="EMBL" id="MT498066">
    <property type="protein sequence ID" value="QLF82808.1"/>
    <property type="molecule type" value="Genomic_DNA"/>
</dbReference>
<protein>
    <submittedName>
        <fullName evidence="2">Uncharacterized protein</fullName>
    </submittedName>
</protein>
<proteinExistence type="predicted"/>
<gene>
    <name evidence="2" type="primary">64</name>
    <name evidence="2" type="ORF">SEA_GEORGIE2_64</name>
</gene>
<accession>A0A7D5G2Q3</accession>
<evidence type="ECO:0000256" key="1">
    <source>
        <dbReference type="SAM" id="Phobius"/>
    </source>
</evidence>
<dbReference type="Proteomes" id="UP000510655">
    <property type="component" value="Segment"/>
</dbReference>
<name>A0A7D5G2Q3_9CAUD</name>
<reference evidence="2 3" key="1">
    <citation type="submission" date="2020-05" db="EMBL/GenBank/DDBJ databases">
        <authorList>
            <person name="Curtis N."/>
            <person name="Garlena R.A."/>
            <person name="Russell D.A."/>
            <person name="Pope W.H."/>
            <person name="Jacobs-Sera D."/>
            <person name="Hatfull G.F."/>
        </authorList>
    </citation>
    <scope>NUCLEOTIDE SEQUENCE [LARGE SCALE GENOMIC DNA]</scope>
</reference>
<dbReference type="RefSeq" id="YP_010063870.1">
    <property type="nucleotide sequence ID" value="NC_054810.1"/>
</dbReference>
<sequence>MNPVLWALDAHIVALGLLSWFCLCCDAREERERGQAEESRTET</sequence>
<keyword evidence="1" id="KW-0472">Membrane</keyword>
<feature type="transmembrane region" description="Helical" evidence="1">
    <location>
        <begin position="6"/>
        <end position="25"/>
    </location>
</feature>
<keyword evidence="3" id="KW-1185">Reference proteome</keyword>
<dbReference type="GeneID" id="64947683"/>
<organism evidence="2 3">
    <name type="scientific">Mycobacterium phage Georgie2</name>
    <dbReference type="NCBI Taxonomy" id="2743928"/>
    <lineage>
        <taxon>Viruses</taxon>
        <taxon>Duplodnaviria</taxon>
        <taxon>Heunggongvirae</taxon>
        <taxon>Uroviricota</taxon>
        <taxon>Caudoviricetes</taxon>
        <taxon>Turbidovirus</taxon>
        <taxon>Turbidovirus georgie2</taxon>
    </lineage>
</organism>